<keyword evidence="3" id="KW-1185">Reference proteome</keyword>
<reference evidence="2 3" key="1">
    <citation type="submission" date="2013-11" db="EMBL/GenBank/DDBJ databases">
        <title>Opisthorchis viverrini - life in the bile duct.</title>
        <authorList>
            <person name="Young N.D."/>
            <person name="Nagarajan N."/>
            <person name="Lin S.J."/>
            <person name="Korhonen P.K."/>
            <person name="Jex A.R."/>
            <person name="Hall R.S."/>
            <person name="Safavi-Hemami H."/>
            <person name="Kaewkong W."/>
            <person name="Bertrand D."/>
            <person name="Gao S."/>
            <person name="Seet Q."/>
            <person name="Wongkham S."/>
            <person name="Teh B.T."/>
            <person name="Wongkham C."/>
            <person name="Intapan P.M."/>
            <person name="Maleewong W."/>
            <person name="Yang X."/>
            <person name="Hu M."/>
            <person name="Wang Z."/>
            <person name="Hofmann A."/>
            <person name="Sternberg P.W."/>
            <person name="Tan P."/>
            <person name="Wang J."/>
            <person name="Gasser R.B."/>
        </authorList>
    </citation>
    <scope>NUCLEOTIDE SEQUENCE [LARGE SCALE GENOMIC DNA]</scope>
</reference>
<organism evidence="2 3">
    <name type="scientific">Opisthorchis viverrini</name>
    <name type="common">Southeast Asian liver fluke</name>
    <dbReference type="NCBI Taxonomy" id="6198"/>
    <lineage>
        <taxon>Eukaryota</taxon>
        <taxon>Metazoa</taxon>
        <taxon>Spiralia</taxon>
        <taxon>Lophotrochozoa</taxon>
        <taxon>Platyhelminthes</taxon>
        <taxon>Trematoda</taxon>
        <taxon>Digenea</taxon>
        <taxon>Opisthorchiida</taxon>
        <taxon>Opisthorchiata</taxon>
        <taxon>Opisthorchiidae</taxon>
        <taxon>Opisthorchis</taxon>
    </lineage>
</organism>
<accession>A0A075AIE3</accession>
<gene>
    <name evidence="2" type="ORF">T265_02257</name>
</gene>
<dbReference type="OrthoDB" id="6252479at2759"/>
<dbReference type="KEGG" id="ovi:T265_02257"/>
<evidence type="ECO:0000313" key="3">
    <source>
        <dbReference type="Proteomes" id="UP000054324"/>
    </source>
</evidence>
<dbReference type="RefSeq" id="XP_009164725.1">
    <property type="nucleotide sequence ID" value="XM_009166461.1"/>
</dbReference>
<name>A0A075AIE3_OPIVI</name>
<feature type="compositionally biased region" description="Basic and acidic residues" evidence="1">
    <location>
        <begin position="156"/>
        <end position="165"/>
    </location>
</feature>
<evidence type="ECO:0000256" key="1">
    <source>
        <dbReference type="SAM" id="MobiDB-lite"/>
    </source>
</evidence>
<feature type="region of interest" description="Disordered" evidence="1">
    <location>
        <begin position="121"/>
        <end position="165"/>
    </location>
</feature>
<dbReference type="CTD" id="20316445"/>
<sequence length="258" mass="28438">MQSCGSRSRIPIASAIDSSLDRTSRDRFRGARCIMVKACSLSMTCLVSAKCDAIALEPGLCSRILSDRCLVVRLTYDARYEHTNEYTQKLVVKRGNLSFKRNLIAGLELKLKYRLAAKKCKPGVRDGSSSGSRSSETGAEQTLGSEGIRPANQFHATEEKGDRPSEIAEKLWERVVDKIYAQQLTFLLEACRAEFIPSSGSSEQESPVNARCRSGRNRITGVDCPKKTPESWDISPETAGLLKEPICSVKLMQSEPPS</sequence>
<dbReference type="AlphaFoldDB" id="A0A075AIE3"/>
<dbReference type="GeneID" id="20316445"/>
<proteinExistence type="predicted"/>
<dbReference type="Proteomes" id="UP000054324">
    <property type="component" value="Unassembled WGS sequence"/>
</dbReference>
<protein>
    <submittedName>
        <fullName evidence="2">Uncharacterized protein</fullName>
    </submittedName>
</protein>
<dbReference type="EMBL" id="KL596645">
    <property type="protein sequence ID" value="KER31484.1"/>
    <property type="molecule type" value="Genomic_DNA"/>
</dbReference>
<evidence type="ECO:0000313" key="2">
    <source>
        <dbReference type="EMBL" id="KER31484.1"/>
    </source>
</evidence>